<accession>A0A7Y9YFP8</accession>
<evidence type="ECO:0000313" key="15">
    <source>
        <dbReference type="EMBL" id="NYI10437.1"/>
    </source>
</evidence>
<dbReference type="GO" id="GO:0000287">
    <property type="term" value="F:magnesium ion binding"/>
    <property type="evidence" value="ECO:0007669"/>
    <property type="project" value="UniProtKB-UniRule"/>
</dbReference>
<keyword evidence="8 13" id="KW-0067">ATP-binding</keyword>
<evidence type="ECO:0000256" key="8">
    <source>
        <dbReference type="ARBA" id="ARBA00022840"/>
    </source>
</evidence>
<keyword evidence="7 13" id="KW-0547">Nucleotide-binding</keyword>
<dbReference type="InterPro" id="IPR006195">
    <property type="entry name" value="aa-tRNA-synth_II"/>
</dbReference>
<sequence length="365" mass="40223">MSGPNTDYDPVEVTPLQAEQVEAARDAALEAVAAAADLDALKQVRIDHAGDRSPLALANREIGALPPQARKEAGQRVGQARGAVNQAIATRQAVLEAEHEERMLVEETVDVTLPTDRRRRGGRHPITLQSELIADIFVAMGWEIAEGPVVEAEWLNFDALNLGPDHPARTMQDTFWTEPADRHIVLRTQTSPVQARTMLTRTPPIYVACPGRVFRTDEYDATHSPMFHQVEGLVVDEGITMAHLKGSLDHLAAQLFGEGIDTRFRPSYFPFTEPSAEVDVRCFVCRGVDADSCRTCRGEGWIEWGGCGVVNPRVLVACGVDPEVYSGFAFGMGIDRSFMFRHNLEDLRPLFEGDVRFSAAFGTEI</sequence>
<comment type="catalytic activity">
    <reaction evidence="12 13">
        <text>tRNA(Phe) + L-phenylalanine + ATP = L-phenylalanyl-tRNA(Phe) + AMP + diphosphate + H(+)</text>
        <dbReference type="Rhea" id="RHEA:19413"/>
        <dbReference type="Rhea" id="RHEA-COMP:9668"/>
        <dbReference type="Rhea" id="RHEA-COMP:9699"/>
        <dbReference type="ChEBI" id="CHEBI:15378"/>
        <dbReference type="ChEBI" id="CHEBI:30616"/>
        <dbReference type="ChEBI" id="CHEBI:33019"/>
        <dbReference type="ChEBI" id="CHEBI:58095"/>
        <dbReference type="ChEBI" id="CHEBI:78442"/>
        <dbReference type="ChEBI" id="CHEBI:78531"/>
        <dbReference type="ChEBI" id="CHEBI:456215"/>
        <dbReference type="EC" id="6.1.1.20"/>
    </reaction>
</comment>
<keyword evidence="6 13" id="KW-0479">Metal-binding</keyword>
<comment type="subunit">
    <text evidence="3 13">Tetramer of two alpha and two beta subunits.</text>
</comment>
<dbReference type="Pfam" id="PF02912">
    <property type="entry name" value="Phe_tRNA-synt_N"/>
    <property type="match status" value="1"/>
</dbReference>
<comment type="cofactor">
    <cofactor evidence="13">
        <name>Mg(2+)</name>
        <dbReference type="ChEBI" id="CHEBI:18420"/>
    </cofactor>
    <text evidence="13">Binds 2 magnesium ions per tetramer.</text>
</comment>
<dbReference type="InterPro" id="IPR004529">
    <property type="entry name" value="Phe-tRNA-synth_IIc_asu"/>
</dbReference>
<dbReference type="Gene3D" id="3.30.930.10">
    <property type="entry name" value="Bira Bifunctional Protein, Domain 2"/>
    <property type="match status" value="1"/>
</dbReference>
<feature type="domain" description="Aminoacyl-transfer RNA synthetases class-II family profile" evidence="14">
    <location>
        <begin position="135"/>
        <end position="349"/>
    </location>
</feature>
<evidence type="ECO:0000256" key="13">
    <source>
        <dbReference type="HAMAP-Rule" id="MF_00281"/>
    </source>
</evidence>
<dbReference type="AlphaFoldDB" id="A0A7Y9YFP8"/>
<proteinExistence type="inferred from homology"/>
<dbReference type="SUPFAM" id="SSF55681">
    <property type="entry name" value="Class II aaRS and biotin synthetases"/>
    <property type="match status" value="1"/>
</dbReference>
<evidence type="ECO:0000256" key="6">
    <source>
        <dbReference type="ARBA" id="ARBA00022723"/>
    </source>
</evidence>
<dbReference type="Proteomes" id="UP000537326">
    <property type="component" value="Unassembled WGS sequence"/>
</dbReference>
<dbReference type="EMBL" id="JACBZI010000001">
    <property type="protein sequence ID" value="NYI10437.1"/>
    <property type="molecule type" value="Genomic_DNA"/>
</dbReference>
<evidence type="ECO:0000256" key="7">
    <source>
        <dbReference type="ARBA" id="ARBA00022741"/>
    </source>
</evidence>
<evidence type="ECO:0000256" key="1">
    <source>
        <dbReference type="ARBA" id="ARBA00004496"/>
    </source>
</evidence>
<dbReference type="GO" id="GO:0004826">
    <property type="term" value="F:phenylalanine-tRNA ligase activity"/>
    <property type="evidence" value="ECO:0007669"/>
    <property type="project" value="UniProtKB-UniRule"/>
</dbReference>
<keyword evidence="10 13" id="KW-0648">Protein biosynthesis</keyword>
<dbReference type="NCBIfam" id="TIGR00468">
    <property type="entry name" value="pheS"/>
    <property type="match status" value="1"/>
</dbReference>
<dbReference type="PROSITE" id="PS50862">
    <property type="entry name" value="AA_TRNA_LIGASE_II"/>
    <property type="match status" value="1"/>
</dbReference>
<dbReference type="SUPFAM" id="SSF46589">
    <property type="entry name" value="tRNA-binding arm"/>
    <property type="match status" value="1"/>
</dbReference>
<evidence type="ECO:0000256" key="9">
    <source>
        <dbReference type="ARBA" id="ARBA00022842"/>
    </source>
</evidence>
<evidence type="ECO:0000256" key="11">
    <source>
        <dbReference type="ARBA" id="ARBA00023146"/>
    </source>
</evidence>
<dbReference type="InterPro" id="IPR045864">
    <property type="entry name" value="aa-tRNA-synth_II/BPL/LPL"/>
</dbReference>
<keyword evidence="11 13" id="KW-0030">Aminoacyl-tRNA synthetase</keyword>
<evidence type="ECO:0000256" key="4">
    <source>
        <dbReference type="ARBA" id="ARBA00022490"/>
    </source>
</evidence>
<feature type="binding site" evidence="13">
    <location>
        <position position="273"/>
    </location>
    <ligand>
        <name>Mg(2+)</name>
        <dbReference type="ChEBI" id="CHEBI:18420"/>
        <note>shared with beta subunit</note>
    </ligand>
</feature>
<evidence type="ECO:0000256" key="2">
    <source>
        <dbReference type="ARBA" id="ARBA00010207"/>
    </source>
</evidence>
<dbReference type="InterPro" id="IPR010978">
    <property type="entry name" value="tRNA-bd_arm"/>
</dbReference>
<evidence type="ECO:0000256" key="5">
    <source>
        <dbReference type="ARBA" id="ARBA00022598"/>
    </source>
</evidence>
<dbReference type="HAMAP" id="MF_00281">
    <property type="entry name" value="Phe_tRNA_synth_alpha1"/>
    <property type="match status" value="1"/>
</dbReference>
<dbReference type="InterPro" id="IPR004188">
    <property type="entry name" value="Phe-tRNA_ligase_II_N"/>
</dbReference>
<evidence type="ECO:0000313" key="16">
    <source>
        <dbReference type="Proteomes" id="UP000537326"/>
    </source>
</evidence>
<evidence type="ECO:0000256" key="12">
    <source>
        <dbReference type="ARBA" id="ARBA00049255"/>
    </source>
</evidence>
<keyword evidence="16" id="KW-1185">Reference proteome</keyword>
<dbReference type="CDD" id="cd00496">
    <property type="entry name" value="PheRS_alpha_core"/>
    <property type="match status" value="1"/>
</dbReference>
<dbReference type="RefSeq" id="WP_179531276.1">
    <property type="nucleotide sequence ID" value="NZ_BAAAPP010000010.1"/>
</dbReference>
<dbReference type="InterPro" id="IPR022911">
    <property type="entry name" value="Phe_tRNA_ligase_alpha1_bac"/>
</dbReference>
<evidence type="ECO:0000259" key="14">
    <source>
        <dbReference type="PROSITE" id="PS50862"/>
    </source>
</evidence>
<comment type="subcellular location">
    <subcellularLocation>
        <location evidence="1 13">Cytoplasm</location>
    </subcellularLocation>
</comment>
<dbReference type="PANTHER" id="PTHR11538:SF41">
    <property type="entry name" value="PHENYLALANINE--TRNA LIGASE, MITOCHONDRIAL"/>
    <property type="match status" value="1"/>
</dbReference>
<name>A0A7Y9YFP8_9ACTN</name>
<dbReference type="FunFam" id="3.30.930.10:FF:000003">
    <property type="entry name" value="Phenylalanine--tRNA ligase alpha subunit"/>
    <property type="match status" value="1"/>
</dbReference>
<dbReference type="GO" id="GO:0000049">
    <property type="term" value="F:tRNA binding"/>
    <property type="evidence" value="ECO:0007669"/>
    <property type="project" value="InterPro"/>
</dbReference>
<dbReference type="Pfam" id="PF01409">
    <property type="entry name" value="tRNA-synt_2d"/>
    <property type="match status" value="1"/>
</dbReference>
<keyword evidence="9 13" id="KW-0460">Magnesium</keyword>
<evidence type="ECO:0000256" key="3">
    <source>
        <dbReference type="ARBA" id="ARBA00011209"/>
    </source>
</evidence>
<dbReference type="GO" id="GO:0005737">
    <property type="term" value="C:cytoplasm"/>
    <property type="evidence" value="ECO:0007669"/>
    <property type="project" value="UniProtKB-SubCell"/>
</dbReference>
<keyword evidence="4 13" id="KW-0963">Cytoplasm</keyword>
<comment type="caution">
    <text evidence="15">The sequence shown here is derived from an EMBL/GenBank/DDBJ whole genome shotgun (WGS) entry which is preliminary data.</text>
</comment>
<dbReference type="PANTHER" id="PTHR11538">
    <property type="entry name" value="PHENYLALANYL-TRNA SYNTHETASE"/>
    <property type="match status" value="1"/>
</dbReference>
<protein>
    <recommendedName>
        <fullName evidence="13">Phenylalanine--tRNA ligase alpha subunit</fullName>
        <ecNumber evidence="13">6.1.1.20</ecNumber>
    </recommendedName>
    <alternativeName>
        <fullName evidence="13">Phenylalanyl-tRNA synthetase alpha subunit</fullName>
        <shortName evidence="13">PheRS</shortName>
    </alternativeName>
</protein>
<keyword evidence="5 13" id="KW-0436">Ligase</keyword>
<reference evidence="15 16" key="1">
    <citation type="submission" date="2020-07" db="EMBL/GenBank/DDBJ databases">
        <title>Sequencing the genomes of 1000 actinobacteria strains.</title>
        <authorList>
            <person name="Klenk H.-P."/>
        </authorList>
    </citation>
    <scope>NUCLEOTIDE SEQUENCE [LARGE SCALE GENOMIC DNA]</scope>
    <source>
        <strain evidence="15 16">DSM 18248</strain>
    </source>
</reference>
<dbReference type="InterPro" id="IPR002319">
    <property type="entry name" value="Phenylalanyl-tRNA_Synthase"/>
</dbReference>
<gene>
    <name evidence="13" type="primary">pheS</name>
    <name evidence="15" type="ORF">BKA05_001952</name>
</gene>
<dbReference type="GO" id="GO:0006432">
    <property type="term" value="P:phenylalanyl-tRNA aminoacylation"/>
    <property type="evidence" value="ECO:0007669"/>
    <property type="project" value="UniProtKB-UniRule"/>
</dbReference>
<dbReference type="EC" id="6.1.1.20" evidence="13"/>
<comment type="similarity">
    <text evidence="2 13">Belongs to the class-II aminoacyl-tRNA synthetase family. Phe-tRNA synthetase alpha subunit type 1 subfamily.</text>
</comment>
<evidence type="ECO:0000256" key="10">
    <source>
        <dbReference type="ARBA" id="ARBA00022917"/>
    </source>
</evidence>
<dbReference type="GO" id="GO:0005524">
    <property type="term" value="F:ATP binding"/>
    <property type="evidence" value="ECO:0007669"/>
    <property type="project" value="UniProtKB-UniRule"/>
</dbReference>
<organism evidence="15 16">
    <name type="scientific">Nocardioides marinus</name>
    <dbReference type="NCBI Taxonomy" id="374514"/>
    <lineage>
        <taxon>Bacteria</taxon>
        <taxon>Bacillati</taxon>
        <taxon>Actinomycetota</taxon>
        <taxon>Actinomycetes</taxon>
        <taxon>Propionibacteriales</taxon>
        <taxon>Nocardioidaceae</taxon>
        <taxon>Nocardioides</taxon>
    </lineage>
</organism>